<keyword evidence="3" id="KW-0210">Decarboxylase</keyword>
<reference evidence="8 9" key="1">
    <citation type="submission" date="2023-04" db="EMBL/GenBank/DDBJ databases">
        <title>Fusibacter bizertensis strain WBS, isolated from littoral bottom sediments of the Arctic seas - biochemical and genomic analysis.</title>
        <authorList>
            <person name="Brioukhanov A.L."/>
        </authorList>
    </citation>
    <scope>NUCLEOTIDE SEQUENCE [LARGE SCALE GENOMIC DNA]</scope>
    <source>
        <strain evidence="8 9">WBS</strain>
    </source>
</reference>
<proteinExistence type="inferred from homology"/>
<evidence type="ECO:0000256" key="1">
    <source>
        <dbReference type="ARBA" id="ARBA00001933"/>
    </source>
</evidence>
<evidence type="ECO:0000256" key="4">
    <source>
        <dbReference type="ARBA" id="ARBA00022898"/>
    </source>
</evidence>
<dbReference type="EMBL" id="JARYZI010000006">
    <property type="protein sequence ID" value="MDH8678461.1"/>
    <property type="molecule type" value="Genomic_DNA"/>
</dbReference>
<feature type="domain" description="Orn/Lys/Arg decarboxylases family 1 pyridoxal-P attachment site" evidence="6">
    <location>
        <begin position="3"/>
        <end position="299"/>
    </location>
</feature>
<accession>A0ABT6NDK4</accession>
<dbReference type="InterPro" id="IPR036633">
    <property type="entry name" value="Prn/Lys/Arg_de-COase_C_sf"/>
</dbReference>
<dbReference type="RefSeq" id="WP_281094310.1">
    <property type="nucleotide sequence ID" value="NZ_JARYZI010000006.1"/>
</dbReference>
<gene>
    <name evidence="8" type="ORF">QE109_09910</name>
</gene>
<dbReference type="GO" id="GO:0008483">
    <property type="term" value="F:transaminase activity"/>
    <property type="evidence" value="ECO:0007669"/>
    <property type="project" value="UniProtKB-KW"/>
</dbReference>
<evidence type="ECO:0000256" key="3">
    <source>
        <dbReference type="ARBA" id="ARBA00022793"/>
    </source>
</evidence>
<comment type="caution">
    <text evidence="8">The sequence shown here is derived from an EMBL/GenBank/DDBJ whole genome shotgun (WGS) entry which is preliminary data.</text>
</comment>
<keyword evidence="8" id="KW-0032">Aminotransferase</keyword>
<dbReference type="SUPFAM" id="SSF53383">
    <property type="entry name" value="PLP-dependent transferases"/>
    <property type="match status" value="1"/>
</dbReference>
<dbReference type="InterPro" id="IPR008286">
    <property type="entry name" value="Prn/Lys/Arg_de-COase_C"/>
</dbReference>
<dbReference type="Pfam" id="PF01276">
    <property type="entry name" value="OKR_DC_1"/>
    <property type="match status" value="1"/>
</dbReference>
<evidence type="ECO:0000313" key="9">
    <source>
        <dbReference type="Proteomes" id="UP001158045"/>
    </source>
</evidence>
<comment type="cofactor">
    <cofactor evidence="1">
        <name>pyridoxal 5'-phosphate</name>
        <dbReference type="ChEBI" id="CHEBI:597326"/>
    </cofactor>
</comment>
<dbReference type="SUPFAM" id="SSF55904">
    <property type="entry name" value="Ornithine decarboxylase C-terminal domain"/>
    <property type="match status" value="1"/>
</dbReference>
<keyword evidence="8" id="KW-0808">Transferase</keyword>
<keyword evidence="5" id="KW-0456">Lyase</keyword>
<dbReference type="PANTHER" id="PTHR43277">
    <property type="entry name" value="ARGININE DECARBOXYLASE"/>
    <property type="match status" value="1"/>
</dbReference>
<dbReference type="InterPro" id="IPR000310">
    <property type="entry name" value="Orn/Lys/Arg_deCO2ase_major_dom"/>
</dbReference>
<evidence type="ECO:0000313" key="8">
    <source>
        <dbReference type="EMBL" id="MDH8678461.1"/>
    </source>
</evidence>
<organism evidence="8 9">
    <name type="scientific">Fusibacter bizertensis</name>
    <dbReference type="NCBI Taxonomy" id="1488331"/>
    <lineage>
        <taxon>Bacteria</taxon>
        <taxon>Bacillati</taxon>
        <taxon>Bacillota</taxon>
        <taxon>Clostridia</taxon>
        <taxon>Eubacteriales</taxon>
        <taxon>Eubacteriales Family XII. Incertae Sedis</taxon>
        <taxon>Fusibacter</taxon>
    </lineage>
</organism>
<name>A0ABT6NDK4_9FIRM</name>
<keyword evidence="4" id="KW-0663">Pyridoxal phosphate</keyword>
<feature type="domain" description="Orn/Lys/Arg decarboxylase C-terminal" evidence="7">
    <location>
        <begin position="421"/>
        <end position="458"/>
    </location>
</feature>
<evidence type="ECO:0000259" key="6">
    <source>
        <dbReference type="Pfam" id="PF01276"/>
    </source>
</evidence>
<protein>
    <submittedName>
        <fullName evidence="8">Aminotransferase class V-fold PLP-dependent enzyme</fullName>
    </submittedName>
</protein>
<dbReference type="InterPro" id="IPR052357">
    <property type="entry name" value="Orn_Lys_Arg_decarboxylase-I"/>
</dbReference>
<dbReference type="Pfam" id="PF03711">
    <property type="entry name" value="OKR_DC_1_C"/>
    <property type="match status" value="1"/>
</dbReference>
<dbReference type="Gene3D" id="3.90.100.10">
    <property type="entry name" value="Orn/Lys/Arg decarboxylase, C-terminal domain"/>
    <property type="match status" value="1"/>
</dbReference>
<evidence type="ECO:0000256" key="2">
    <source>
        <dbReference type="ARBA" id="ARBA00010671"/>
    </source>
</evidence>
<evidence type="ECO:0000256" key="5">
    <source>
        <dbReference type="ARBA" id="ARBA00023239"/>
    </source>
</evidence>
<dbReference type="InterPro" id="IPR015424">
    <property type="entry name" value="PyrdxlP-dep_Trfase"/>
</dbReference>
<dbReference type="Proteomes" id="UP001158045">
    <property type="component" value="Unassembled WGS sequence"/>
</dbReference>
<dbReference type="InterPro" id="IPR015421">
    <property type="entry name" value="PyrdxlP-dep_Trfase_major"/>
</dbReference>
<dbReference type="Gene3D" id="3.40.640.10">
    <property type="entry name" value="Type I PLP-dependent aspartate aminotransferase-like (Major domain)"/>
    <property type="match status" value="1"/>
</dbReference>
<keyword evidence="9" id="KW-1185">Reference proteome</keyword>
<dbReference type="PANTHER" id="PTHR43277:SF3">
    <property type="entry name" value="DECARBOXYLASE, PUTATIVE-RELATED"/>
    <property type="match status" value="1"/>
</dbReference>
<sequence length="486" mass="55030">MSLIEALEKIKSEKLVSFHMPGHKNGRLVPKEFMEILKYDITEIPGADHLHDANNCILETEQKISNLYNSEISKLLINGSTVGILSMIMGLTKKGDKVLVNRNAHKSIYNAIEMNELEPMYIYPEVDDFLGIPIDLKLDSIDDVKICILTYPTYEGLCYSIEEIIEMCHSRGIPVVVDEAHGAHLFLHKEGPKSALELGADLVVQSFHKTLPTMTQTACIHISKRNILTGFQLDRLNWYLKSLQSSSPSYVLMASIDAMITLIKSDGTQLSECLEVNISSFYKRASLLKHLRFIRLSNGDVTKLLLSIPCDDYVPEVWDGNIISKMLRENYGIQSEYDTSTLVLFMTSISNSKEDFEALNLALELLDQWFEINLANMSVYKDRQKSQIDLIDMSDKYNRVYHSISTESSFVYKASDAVLLKYKLCSLEEAIGEVSAEYITPYPPGIPILVPGERISKSIIEMIPKDVCNVKIIEETINEKIEVYNE</sequence>
<evidence type="ECO:0000259" key="7">
    <source>
        <dbReference type="Pfam" id="PF03711"/>
    </source>
</evidence>
<comment type="similarity">
    <text evidence="2">Belongs to the Orn/Lys/Arg decarboxylase class-I family.</text>
</comment>